<evidence type="ECO:0000313" key="1">
    <source>
        <dbReference type="EMBL" id="KAJ2980070.1"/>
    </source>
</evidence>
<gene>
    <name evidence="1" type="ORF">NQ176_g2861</name>
</gene>
<reference evidence="1" key="1">
    <citation type="submission" date="2022-08" db="EMBL/GenBank/DDBJ databases">
        <title>Genome Sequence of Lecanicillium fungicola.</title>
        <authorList>
            <person name="Buettner E."/>
        </authorList>
    </citation>
    <scope>NUCLEOTIDE SEQUENCE</scope>
    <source>
        <strain evidence="1">Babe33</strain>
    </source>
</reference>
<accession>A0ACC1NLB4</accession>
<name>A0ACC1NLB4_9HYPO</name>
<proteinExistence type="predicted"/>
<organism evidence="1 2">
    <name type="scientific">Zarea fungicola</name>
    <dbReference type="NCBI Taxonomy" id="93591"/>
    <lineage>
        <taxon>Eukaryota</taxon>
        <taxon>Fungi</taxon>
        <taxon>Dikarya</taxon>
        <taxon>Ascomycota</taxon>
        <taxon>Pezizomycotina</taxon>
        <taxon>Sordariomycetes</taxon>
        <taxon>Hypocreomycetidae</taxon>
        <taxon>Hypocreales</taxon>
        <taxon>Cordycipitaceae</taxon>
        <taxon>Zarea</taxon>
    </lineage>
</organism>
<comment type="caution">
    <text evidence="1">The sequence shown here is derived from an EMBL/GenBank/DDBJ whole genome shotgun (WGS) entry which is preliminary data.</text>
</comment>
<evidence type="ECO:0000313" key="2">
    <source>
        <dbReference type="Proteomes" id="UP001143910"/>
    </source>
</evidence>
<dbReference type="EMBL" id="JANJQO010000228">
    <property type="protein sequence ID" value="KAJ2980070.1"/>
    <property type="molecule type" value="Genomic_DNA"/>
</dbReference>
<dbReference type="Proteomes" id="UP001143910">
    <property type="component" value="Unassembled WGS sequence"/>
</dbReference>
<sequence length="256" mass="28777">MDRADLRAVTRAFQHKVEDIKHAYIQPPPSVVERFASYFPPDTPLSFILMRIKAAATVNPQFHLSLSGAALEIADIIQDLPLSIYDRLTICHMPISLSSEGSIDALKAMAKVVANNEAGDLLSIKEIPLEVLDLQLTELSGKAATDYLYKLELLHMTLNGYIWLSYRFTGMFRSHDLAFHVRRLVEEKLIDSLEKLNFTDEQLLSLRQRKRRQARAAKLREKVAAEADTESARDGAILDAVQATSLGRQDEATVQM</sequence>
<protein>
    <submittedName>
        <fullName evidence="1">Uncharacterized protein</fullName>
    </submittedName>
</protein>
<keyword evidence="2" id="KW-1185">Reference proteome</keyword>